<dbReference type="GO" id="GO:0005739">
    <property type="term" value="C:mitochondrion"/>
    <property type="evidence" value="ECO:0007669"/>
    <property type="project" value="TreeGrafter"/>
</dbReference>
<evidence type="ECO:0000313" key="4">
    <source>
        <dbReference type="Proteomes" id="UP000017246"/>
    </source>
</evidence>
<dbReference type="PANTHER" id="PTHR12499">
    <property type="entry name" value="OPTIC ATROPHY 3 PROTEIN OPA3"/>
    <property type="match status" value="1"/>
</dbReference>
<reference evidence="3" key="1">
    <citation type="journal article" date="2013" name="Nature">
        <title>The genomes of four tapeworm species reveal adaptations to parasitism.</title>
        <authorList>
            <person name="Tsai I.J."/>
            <person name="Zarowiecki M."/>
            <person name="Holroyd N."/>
            <person name="Garciarrubio A."/>
            <person name="Sanchez-Flores A."/>
            <person name="Brooks K.L."/>
            <person name="Tracey A."/>
            <person name="Bobes R.J."/>
            <person name="Fragoso G."/>
            <person name="Sciutto E."/>
            <person name="Aslett M."/>
            <person name="Beasley H."/>
            <person name="Bennett H.M."/>
            <person name="Cai J."/>
            <person name="Camicia F."/>
            <person name="Clark R."/>
            <person name="Cucher M."/>
            <person name="De Silva N."/>
            <person name="Day T.A."/>
            <person name="Deplazes P."/>
            <person name="Estrada K."/>
            <person name="Fernandez C."/>
            <person name="Holland P.W."/>
            <person name="Hou J."/>
            <person name="Hu S."/>
            <person name="Huckvale T."/>
            <person name="Hung S.S."/>
            <person name="Kamenetzky L."/>
            <person name="Keane J.A."/>
            <person name="Kiss F."/>
            <person name="Koziol U."/>
            <person name="Lambert O."/>
            <person name="Liu K."/>
            <person name="Luo X."/>
            <person name="Luo Y."/>
            <person name="Macchiaroli N."/>
            <person name="Nichol S."/>
            <person name="Paps J."/>
            <person name="Parkinson J."/>
            <person name="Pouchkina-Stantcheva N."/>
            <person name="Riddiford N."/>
            <person name="Rosenzvit M."/>
            <person name="Salinas G."/>
            <person name="Wasmuth J.D."/>
            <person name="Zamanian M."/>
            <person name="Zheng Y."/>
            <person name="Cai X."/>
            <person name="Soberon X."/>
            <person name="Olson P.D."/>
            <person name="Laclette J.P."/>
            <person name="Brehm K."/>
            <person name="Berriman M."/>
            <person name="Garciarrubio A."/>
            <person name="Bobes R.J."/>
            <person name="Fragoso G."/>
            <person name="Sanchez-Flores A."/>
            <person name="Estrada K."/>
            <person name="Cevallos M.A."/>
            <person name="Morett E."/>
            <person name="Gonzalez V."/>
            <person name="Portillo T."/>
            <person name="Ochoa-Leyva A."/>
            <person name="Jose M.V."/>
            <person name="Sciutto E."/>
            <person name="Landa A."/>
            <person name="Jimenez L."/>
            <person name="Valdes V."/>
            <person name="Carrero J.C."/>
            <person name="Larralde C."/>
            <person name="Morales-Montor J."/>
            <person name="Limon-Lason J."/>
            <person name="Soberon X."/>
            <person name="Laclette J.P."/>
        </authorList>
    </citation>
    <scope>NUCLEOTIDE SEQUENCE [LARGE SCALE GENOMIC DNA]</scope>
</reference>
<dbReference type="GO" id="GO:0019216">
    <property type="term" value="P:regulation of lipid metabolic process"/>
    <property type="evidence" value="ECO:0007669"/>
    <property type="project" value="TreeGrafter"/>
</dbReference>
<keyword evidence="4" id="KW-1185">Reference proteome</keyword>
<dbReference type="OMA" id="WAEFEGT"/>
<dbReference type="eggNOG" id="KOG3335">
    <property type="taxonomic scope" value="Eukaryota"/>
</dbReference>
<comment type="similarity">
    <text evidence="1">Belongs to the OPA3 family.</text>
</comment>
<reference evidence="3" key="2">
    <citation type="submission" date="2015-11" db="EMBL/GenBank/DDBJ databases">
        <authorList>
            <person name="Zhang Y."/>
            <person name="Guo Z."/>
        </authorList>
    </citation>
    <scope>NUCLEOTIDE SEQUENCE</scope>
</reference>
<sequence>MVGAFPVFKLGVLAIKQISRPIANRLKQKASHNGFFRRYLCIPSGQLYHIWNTRLKLKILGLNKPKDVKKLPEESAAEVGAEILGECIMFSIGAFLIFLEYRRQSRNEAEKERKARSELVALHSAIQGLESRVAFQSEALYKLSQRLEKVK</sequence>
<dbReference type="STRING" id="6211.A0A068Y7Z5"/>
<protein>
    <submittedName>
        <fullName evidence="3">Optic atrophy 3</fullName>
    </submittedName>
</protein>
<organism evidence="3 4">
    <name type="scientific">Echinococcus multilocularis</name>
    <name type="common">Fox tapeworm</name>
    <dbReference type="NCBI Taxonomy" id="6211"/>
    <lineage>
        <taxon>Eukaryota</taxon>
        <taxon>Metazoa</taxon>
        <taxon>Spiralia</taxon>
        <taxon>Lophotrochozoa</taxon>
        <taxon>Platyhelminthes</taxon>
        <taxon>Cestoda</taxon>
        <taxon>Eucestoda</taxon>
        <taxon>Cyclophyllidea</taxon>
        <taxon>Taeniidae</taxon>
        <taxon>Echinococcus</taxon>
    </lineage>
</organism>
<dbReference type="PANTHER" id="PTHR12499:SF0">
    <property type="entry name" value="OPTIC ATROPHY 3 PROTEIN"/>
    <property type="match status" value="1"/>
</dbReference>
<dbReference type="AlphaFoldDB" id="A0A068Y7Z5"/>
<dbReference type="Proteomes" id="UP000017246">
    <property type="component" value="Unassembled WGS sequence"/>
</dbReference>
<accession>A0A068Y7Z5</accession>
<keyword evidence="2" id="KW-0175">Coiled coil</keyword>
<dbReference type="Pfam" id="PF07047">
    <property type="entry name" value="OPA3"/>
    <property type="match status" value="1"/>
</dbReference>
<name>A0A068Y7Z5_ECHMU</name>
<evidence type="ECO:0000313" key="3">
    <source>
        <dbReference type="EMBL" id="CDS40900.1"/>
    </source>
</evidence>
<dbReference type="OrthoDB" id="2129069at2759"/>
<dbReference type="EMBL" id="LN902841">
    <property type="protein sequence ID" value="CDS40900.1"/>
    <property type="molecule type" value="Genomic_DNA"/>
</dbReference>
<gene>
    <name evidence="3" type="ORF">EmuJ_000850400</name>
</gene>
<dbReference type="InterPro" id="IPR010754">
    <property type="entry name" value="OPA3-like"/>
</dbReference>
<proteinExistence type="inferred from homology"/>
<evidence type="ECO:0000256" key="2">
    <source>
        <dbReference type="ARBA" id="ARBA00023054"/>
    </source>
</evidence>
<evidence type="ECO:0000256" key="1">
    <source>
        <dbReference type="ARBA" id="ARBA00007584"/>
    </source>
</evidence>